<organism evidence="11 12">
    <name type="scientific">Aspergillus wentii DTO 134E9</name>
    <dbReference type="NCBI Taxonomy" id="1073089"/>
    <lineage>
        <taxon>Eukaryota</taxon>
        <taxon>Fungi</taxon>
        <taxon>Dikarya</taxon>
        <taxon>Ascomycota</taxon>
        <taxon>Pezizomycotina</taxon>
        <taxon>Eurotiomycetes</taxon>
        <taxon>Eurotiomycetidae</taxon>
        <taxon>Eurotiales</taxon>
        <taxon>Aspergillaceae</taxon>
        <taxon>Aspergillus</taxon>
        <taxon>Aspergillus subgen. Cremei</taxon>
    </lineage>
</organism>
<feature type="transmembrane region" description="Helical" evidence="10">
    <location>
        <begin position="20"/>
        <end position="37"/>
    </location>
</feature>
<keyword evidence="7 9" id="KW-0503">Monooxygenase</keyword>
<keyword evidence="10" id="KW-0812">Transmembrane</keyword>
<dbReference type="STRING" id="1073089.A0A1L9REF4"/>
<dbReference type="Gene3D" id="1.10.630.10">
    <property type="entry name" value="Cytochrome P450"/>
    <property type="match status" value="1"/>
</dbReference>
<dbReference type="PRINTS" id="PR00463">
    <property type="entry name" value="EP450I"/>
</dbReference>
<keyword evidence="10" id="KW-0472">Membrane</keyword>
<evidence type="ECO:0000256" key="5">
    <source>
        <dbReference type="ARBA" id="ARBA00023002"/>
    </source>
</evidence>
<comment type="similarity">
    <text evidence="2 9">Belongs to the cytochrome P450 family.</text>
</comment>
<evidence type="ECO:0000256" key="4">
    <source>
        <dbReference type="ARBA" id="ARBA00022723"/>
    </source>
</evidence>
<keyword evidence="6 8" id="KW-0408">Iron</keyword>
<accession>A0A1L9REF4</accession>
<dbReference type="InterPro" id="IPR036396">
    <property type="entry name" value="Cyt_P450_sf"/>
</dbReference>
<dbReference type="VEuPathDB" id="FungiDB:ASPWEDRAFT_160022"/>
<evidence type="ECO:0000256" key="6">
    <source>
        <dbReference type="ARBA" id="ARBA00023004"/>
    </source>
</evidence>
<evidence type="ECO:0000256" key="7">
    <source>
        <dbReference type="ARBA" id="ARBA00023033"/>
    </source>
</evidence>
<evidence type="ECO:0000256" key="9">
    <source>
        <dbReference type="RuleBase" id="RU000461"/>
    </source>
</evidence>
<name>A0A1L9REF4_ASPWE</name>
<dbReference type="GO" id="GO:0004497">
    <property type="term" value="F:monooxygenase activity"/>
    <property type="evidence" value="ECO:0007669"/>
    <property type="project" value="UniProtKB-KW"/>
</dbReference>
<dbReference type="InterPro" id="IPR050364">
    <property type="entry name" value="Cytochrome_P450_fung"/>
</dbReference>
<dbReference type="PROSITE" id="PS00086">
    <property type="entry name" value="CYTOCHROME_P450"/>
    <property type="match status" value="1"/>
</dbReference>
<evidence type="ECO:0008006" key="13">
    <source>
        <dbReference type="Google" id="ProtNLM"/>
    </source>
</evidence>
<dbReference type="Pfam" id="PF00067">
    <property type="entry name" value="p450"/>
    <property type="match status" value="1"/>
</dbReference>
<dbReference type="EMBL" id="KV878214">
    <property type="protein sequence ID" value="OJJ33319.1"/>
    <property type="molecule type" value="Genomic_DNA"/>
</dbReference>
<evidence type="ECO:0000256" key="8">
    <source>
        <dbReference type="PIRSR" id="PIRSR602401-1"/>
    </source>
</evidence>
<evidence type="ECO:0000256" key="10">
    <source>
        <dbReference type="SAM" id="Phobius"/>
    </source>
</evidence>
<dbReference type="SUPFAM" id="SSF48264">
    <property type="entry name" value="Cytochrome P450"/>
    <property type="match status" value="1"/>
</dbReference>
<dbReference type="GO" id="GO:0016705">
    <property type="term" value="F:oxidoreductase activity, acting on paired donors, with incorporation or reduction of molecular oxygen"/>
    <property type="evidence" value="ECO:0007669"/>
    <property type="project" value="InterPro"/>
</dbReference>
<dbReference type="InterPro" id="IPR001128">
    <property type="entry name" value="Cyt_P450"/>
</dbReference>
<dbReference type="AlphaFoldDB" id="A0A1L9REF4"/>
<dbReference type="OrthoDB" id="1470350at2759"/>
<keyword evidence="3 8" id="KW-0349">Heme</keyword>
<sequence length="533" mass="60670">MASLAVKAFDDILWKQCIQPNLGILLFALCVSCILFLRRWPKRTLPPGPPPLPLLGNIHQTPSKDMWKTYKQWHDKYGPIISMQYGQKTVVSIGSFKVCKDLLDKRSTSYSSRPQLIVANYMNRGLHSGFLLYGERLKAHQALHAVILNPRVVKSYGYVQDIESRQLLHDILQSRGHGFQDIIHRYTYSAVFTLAYGKRFASVDDETILKVDEMAEAVAENLQKPSFLIVEAFPFLDRLPRLLAPWRRMGDHHYEETSQLFESLLQLGRSTSSWNWSKELSKSNDERDALSDTELAFVLGTLVEGNSTADKILEFFIMACVLHQPEFHHAQREIDTVVGTDRLPDCSDAPDLPYVNAFIQEVVRWRPITPLGIPHALVKDDEYRGYHIPKGATIMANNWAMELDDELFPDASEFRPERWLQTPNLPTAAFGFGKRSCPGQHLGRRSLFIVVSRLLWGFNIQHACDENGQKFEIDSSKVTQSSLTGPLPFEASFIVRSPRHQDIIENQFSNSEKNPDAIMDHVHSLVKSASGRL</sequence>
<dbReference type="CDD" id="cd11065">
    <property type="entry name" value="CYP64-like"/>
    <property type="match status" value="1"/>
</dbReference>
<dbReference type="InterPro" id="IPR002401">
    <property type="entry name" value="Cyt_P450_E_grp-I"/>
</dbReference>
<proteinExistence type="inferred from homology"/>
<evidence type="ECO:0000313" key="11">
    <source>
        <dbReference type="EMBL" id="OJJ33319.1"/>
    </source>
</evidence>
<keyword evidence="4 8" id="KW-0479">Metal-binding</keyword>
<evidence type="ECO:0000256" key="2">
    <source>
        <dbReference type="ARBA" id="ARBA00010617"/>
    </source>
</evidence>
<evidence type="ECO:0000256" key="1">
    <source>
        <dbReference type="ARBA" id="ARBA00001971"/>
    </source>
</evidence>
<keyword evidence="12" id="KW-1185">Reference proteome</keyword>
<dbReference type="GO" id="GO:0005506">
    <property type="term" value="F:iron ion binding"/>
    <property type="evidence" value="ECO:0007669"/>
    <property type="project" value="InterPro"/>
</dbReference>
<dbReference type="InterPro" id="IPR017972">
    <property type="entry name" value="Cyt_P450_CS"/>
</dbReference>
<gene>
    <name evidence="11" type="ORF">ASPWEDRAFT_160022</name>
</gene>
<dbReference type="GeneID" id="63745622"/>
<keyword evidence="10" id="KW-1133">Transmembrane helix</keyword>
<dbReference type="PANTHER" id="PTHR46300">
    <property type="entry name" value="P450, PUTATIVE (EUROFUNG)-RELATED-RELATED"/>
    <property type="match status" value="1"/>
</dbReference>
<reference evidence="12" key="1">
    <citation type="journal article" date="2017" name="Genome Biol.">
        <title>Comparative genomics reveals high biological diversity and specific adaptations in the industrially and medically important fungal genus Aspergillus.</title>
        <authorList>
            <person name="de Vries R.P."/>
            <person name="Riley R."/>
            <person name="Wiebenga A."/>
            <person name="Aguilar-Osorio G."/>
            <person name="Amillis S."/>
            <person name="Uchima C.A."/>
            <person name="Anderluh G."/>
            <person name="Asadollahi M."/>
            <person name="Askin M."/>
            <person name="Barry K."/>
            <person name="Battaglia E."/>
            <person name="Bayram O."/>
            <person name="Benocci T."/>
            <person name="Braus-Stromeyer S.A."/>
            <person name="Caldana C."/>
            <person name="Canovas D."/>
            <person name="Cerqueira G.C."/>
            <person name="Chen F."/>
            <person name="Chen W."/>
            <person name="Choi C."/>
            <person name="Clum A."/>
            <person name="Dos Santos R.A."/>
            <person name="Damasio A.R."/>
            <person name="Diallinas G."/>
            <person name="Emri T."/>
            <person name="Fekete E."/>
            <person name="Flipphi M."/>
            <person name="Freyberg S."/>
            <person name="Gallo A."/>
            <person name="Gournas C."/>
            <person name="Habgood R."/>
            <person name="Hainaut M."/>
            <person name="Harispe M.L."/>
            <person name="Henrissat B."/>
            <person name="Hilden K.S."/>
            <person name="Hope R."/>
            <person name="Hossain A."/>
            <person name="Karabika E."/>
            <person name="Karaffa L."/>
            <person name="Karanyi Z."/>
            <person name="Krasevec N."/>
            <person name="Kuo A."/>
            <person name="Kusch H."/>
            <person name="LaButti K."/>
            <person name="Lagendijk E.L."/>
            <person name="Lapidus A."/>
            <person name="Levasseur A."/>
            <person name="Lindquist E."/>
            <person name="Lipzen A."/>
            <person name="Logrieco A.F."/>
            <person name="MacCabe A."/>
            <person name="Maekelae M.R."/>
            <person name="Malavazi I."/>
            <person name="Melin P."/>
            <person name="Meyer V."/>
            <person name="Mielnichuk N."/>
            <person name="Miskei M."/>
            <person name="Molnar A.P."/>
            <person name="Mule G."/>
            <person name="Ngan C.Y."/>
            <person name="Orejas M."/>
            <person name="Orosz E."/>
            <person name="Ouedraogo J.P."/>
            <person name="Overkamp K.M."/>
            <person name="Park H.-S."/>
            <person name="Perrone G."/>
            <person name="Piumi F."/>
            <person name="Punt P.J."/>
            <person name="Ram A.F."/>
            <person name="Ramon A."/>
            <person name="Rauscher S."/>
            <person name="Record E."/>
            <person name="Riano-Pachon D.M."/>
            <person name="Robert V."/>
            <person name="Roehrig J."/>
            <person name="Ruller R."/>
            <person name="Salamov A."/>
            <person name="Salih N.S."/>
            <person name="Samson R.A."/>
            <person name="Sandor E."/>
            <person name="Sanguinetti M."/>
            <person name="Schuetze T."/>
            <person name="Sepcic K."/>
            <person name="Shelest E."/>
            <person name="Sherlock G."/>
            <person name="Sophianopoulou V."/>
            <person name="Squina F.M."/>
            <person name="Sun H."/>
            <person name="Susca A."/>
            <person name="Todd R.B."/>
            <person name="Tsang A."/>
            <person name="Unkles S.E."/>
            <person name="van de Wiele N."/>
            <person name="van Rossen-Uffink D."/>
            <person name="Oliveira J.V."/>
            <person name="Vesth T.C."/>
            <person name="Visser J."/>
            <person name="Yu J.-H."/>
            <person name="Zhou M."/>
            <person name="Andersen M.R."/>
            <person name="Archer D.B."/>
            <person name="Baker S.E."/>
            <person name="Benoit I."/>
            <person name="Brakhage A.A."/>
            <person name="Braus G.H."/>
            <person name="Fischer R."/>
            <person name="Frisvad J.C."/>
            <person name="Goldman G.H."/>
            <person name="Houbraken J."/>
            <person name="Oakley B."/>
            <person name="Pocsi I."/>
            <person name="Scazzocchio C."/>
            <person name="Seiboth B."/>
            <person name="vanKuyk P.A."/>
            <person name="Wortman J."/>
            <person name="Dyer P.S."/>
            <person name="Grigoriev I.V."/>
        </authorList>
    </citation>
    <scope>NUCLEOTIDE SEQUENCE [LARGE SCALE GENOMIC DNA]</scope>
    <source>
        <strain evidence="12">DTO 134E9</strain>
    </source>
</reference>
<protein>
    <recommendedName>
        <fullName evidence="13">Cytochrome P450</fullName>
    </recommendedName>
</protein>
<dbReference type="Proteomes" id="UP000184383">
    <property type="component" value="Unassembled WGS sequence"/>
</dbReference>
<evidence type="ECO:0000256" key="3">
    <source>
        <dbReference type="ARBA" id="ARBA00022617"/>
    </source>
</evidence>
<comment type="cofactor">
    <cofactor evidence="1 8">
        <name>heme</name>
        <dbReference type="ChEBI" id="CHEBI:30413"/>
    </cofactor>
</comment>
<dbReference type="GO" id="GO:0020037">
    <property type="term" value="F:heme binding"/>
    <property type="evidence" value="ECO:0007669"/>
    <property type="project" value="InterPro"/>
</dbReference>
<dbReference type="RefSeq" id="XP_040686996.1">
    <property type="nucleotide sequence ID" value="XM_040829774.1"/>
</dbReference>
<feature type="binding site" description="axial binding residue" evidence="8">
    <location>
        <position position="437"/>
    </location>
    <ligand>
        <name>heme</name>
        <dbReference type="ChEBI" id="CHEBI:30413"/>
    </ligand>
    <ligandPart>
        <name>Fe</name>
        <dbReference type="ChEBI" id="CHEBI:18248"/>
    </ligandPart>
</feature>
<evidence type="ECO:0000313" key="12">
    <source>
        <dbReference type="Proteomes" id="UP000184383"/>
    </source>
</evidence>
<keyword evidence="5 9" id="KW-0560">Oxidoreductase</keyword>
<dbReference type="PANTHER" id="PTHR46300:SF1">
    <property type="entry name" value="P450, PUTATIVE (EUROFUNG)-RELATED"/>
    <property type="match status" value="1"/>
</dbReference>